<organism evidence="2 3">
    <name type="scientific">Acinetobacter terrae</name>
    <dbReference type="NCBI Taxonomy" id="2731247"/>
    <lineage>
        <taxon>Bacteria</taxon>
        <taxon>Pseudomonadati</taxon>
        <taxon>Pseudomonadota</taxon>
        <taxon>Gammaproteobacteria</taxon>
        <taxon>Moraxellales</taxon>
        <taxon>Moraxellaceae</taxon>
        <taxon>Acinetobacter</taxon>
        <taxon>Acinetobacter Taxon 24</taxon>
    </lineage>
</organism>
<comment type="caution">
    <text evidence="2">The sequence shown here is derived from an EMBL/GenBank/DDBJ whole genome shotgun (WGS) entry which is preliminary data.</text>
</comment>
<dbReference type="Proteomes" id="UP000569202">
    <property type="component" value="Unassembled WGS sequence"/>
</dbReference>
<dbReference type="SUPFAM" id="SSF52540">
    <property type="entry name" value="P-loop containing nucleoside triphosphate hydrolases"/>
    <property type="match status" value="1"/>
</dbReference>
<sequence>MNPAIELLAAPNQVLSTLCPIHGYPFIKMGTHQICKACANENLEQSKLQHQKDLNNRLLQSRIKGAGLSHRYIQCGFSNYIIATDEQKHVVECCQRFTEQFLNGSKSNLIIFGTPGSGKTHLSSAIIRNVIHRSKLSARYVTSSYIAQTIMNSWNITDQSEEQWINFFADFDLLVIDEYGLHDRHTTRLELIHKVLYRRYDLLKPTIIISNFTLKDLEQDLGVRLWSRLHENQLLSAACYWADYRMT</sequence>
<feature type="domain" description="AAA+ ATPase" evidence="1">
    <location>
        <begin position="105"/>
        <end position="237"/>
    </location>
</feature>
<evidence type="ECO:0000259" key="1">
    <source>
        <dbReference type="SMART" id="SM00382"/>
    </source>
</evidence>
<dbReference type="GO" id="GO:0005524">
    <property type="term" value="F:ATP binding"/>
    <property type="evidence" value="ECO:0007669"/>
    <property type="project" value="UniProtKB-KW"/>
</dbReference>
<dbReference type="CDD" id="cd00009">
    <property type="entry name" value="AAA"/>
    <property type="match status" value="1"/>
</dbReference>
<dbReference type="SMART" id="SM00382">
    <property type="entry name" value="AAA"/>
    <property type="match status" value="1"/>
</dbReference>
<keyword evidence="2" id="KW-0547">Nucleotide-binding</keyword>
<dbReference type="RefSeq" id="WP_171541098.1">
    <property type="nucleotide sequence ID" value="NZ_JABERL010000060.1"/>
</dbReference>
<evidence type="ECO:0000313" key="2">
    <source>
        <dbReference type="EMBL" id="NNH78936.1"/>
    </source>
</evidence>
<dbReference type="PANTHER" id="PTHR30050:SF4">
    <property type="entry name" value="ATP-BINDING PROTEIN RV3427C IN INSERTION SEQUENCE-RELATED"/>
    <property type="match status" value="1"/>
</dbReference>
<dbReference type="Gene3D" id="3.40.50.300">
    <property type="entry name" value="P-loop containing nucleotide triphosphate hydrolases"/>
    <property type="match status" value="1"/>
</dbReference>
<dbReference type="InterPro" id="IPR003593">
    <property type="entry name" value="AAA+_ATPase"/>
</dbReference>
<keyword evidence="2" id="KW-0067">ATP-binding</keyword>
<dbReference type="EMBL" id="JABERL010000060">
    <property type="protein sequence ID" value="NNH78936.1"/>
    <property type="molecule type" value="Genomic_DNA"/>
</dbReference>
<protein>
    <submittedName>
        <fullName evidence="2">ATP-binding protein</fullName>
    </submittedName>
</protein>
<gene>
    <name evidence="2" type="ORF">HLH17_15035</name>
</gene>
<dbReference type="GO" id="GO:0006260">
    <property type="term" value="P:DNA replication"/>
    <property type="evidence" value="ECO:0007669"/>
    <property type="project" value="TreeGrafter"/>
</dbReference>
<dbReference type="Pfam" id="PF01695">
    <property type="entry name" value="IstB_IS21"/>
    <property type="match status" value="1"/>
</dbReference>
<accession>A0A7Y2WC11</accession>
<dbReference type="InterPro" id="IPR027417">
    <property type="entry name" value="P-loop_NTPase"/>
</dbReference>
<evidence type="ECO:0000313" key="3">
    <source>
        <dbReference type="Proteomes" id="UP000569202"/>
    </source>
</evidence>
<proteinExistence type="predicted"/>
<dbReference type="InterPro" id="IPR002611">
    <property type="entry name" value="IstB_ATP-bd"/>
</dbReference>
<name>A0A7Y2WC11_9GAMM</name>
<reference evidence="2 3" key="1">
    <citation type="submission" date="2020-04" db="EMBL/GenBank/DDBJ databases">
        <title>Acinetobacter Taxon 24.</title>
        <authorList>
            <person name="Nemec A."/>
            <person name="Radolfova-Krizova L."/>
            <person name="Higgins P.G."/>
            <person name="Spanelova P."/>
        </authorList>
    </citation>
    <scope>NUCLEOTIDE SEQUENCE [LARGE SCALE GENOMIC DNA]</scope>
    <source>
        <strain evidence="2 3">ANC 5380</strain>
    </source>
</reference>
<dbReference type="AlphaFoldDB" id="A0A7Y2WC11"/>
<dbReference type="PANTHER" id="PTHR30050">
    <property type="entry name" value="CHROMOSOMAL REPLICATION INITIATOR PROTEIN DNAA"/>
    <property type="match status" value="1"/>
</dbReference>